<dbReference type="eggNOG" id="COG0367">
    <property type="taxonomic scope" value="Bacteria"/>
</dbReference>
<keyword evidence="11" id="KW-0436">Ligase</keyword>
<evidence type="ECO:0000259" key="10">
    <source>
        <dbReference type="PROSITE" id="PS51278"/>
    </source>
</evidence>
<dbReference type="Pfam" id="PF00733">
    <property type="entry name" value="Asn_synthase"/>
    <property type="match status" value="1"/>
</dbReference>
<accession>B1Y730</accession>
<dbReference type="Proteomes" id="UP000001693">
    <property type="component" value="Chromosome"/>
</dbReference>
<feature type="binding site" evidence="9">
    <location>
        <position position="99"/>
    </location>
    <ligand>
        <name>L-glutamine</name>
        <dbReference type="ChEBI" id="CHEBI:58359"/>
    </ligand>
</feature>
<keyword evidence="8" id="KW-0028">Amino-acid biosynthesis</keyword>
<dbReference type="KEGG" id="lch:Lcho_1389"/>
<dbReference type="GO" id="GO:0005524">
    <property type="term" value="F:ATP binding"/>
    <property type="evidence" value="ECO:0007669"/>
    <property type="project" value="UniProtKB-KW"/>
</dbReference>
<dbReference type="PANTHER" id="PTHR43284:SF1">
    <property type="entry name" value="ASPARAGINE SYNTHETASE"/>
    <property type="match status" value="1"/>
</dbReference>
<dbReference type="InterPro" id="IPR051786">
    <property type="entry name" value="ASN_synthetase/amidase"/>
</dbReference>
<sequence length="625" mass="71087">MCGISALFDRSGQPVDRAILERMTASLTHRGPDGEGYFLDREIGLGHRRLSIIDVAGGAQPIGNEDASIQVVFNGEIYNFIELRAELIKCGHCFRSVCDTEVIVHAYEQWGTDCVKHFNGMFAFVLFDASDRSVFLARDPLGIKPLYVARVGEQLLFGSEIGALLQHPGLRREIDLDALAQLFTFRFVPSPKTLFKGIVKLQPGHWMRVTHKDVEVQRYWNRIPVQRTSWRENDLIEQYQALLEDAVRLQMRSDVPVGLFLSSGVDSGALLAIMSTYASGPVQTFTIGFEGGERTNEVDDARQTARQFGAEHHSMMLSHRDYIGYFERYMRDLEEPVAHEPAPAFYFLAQMTSSHVKVALTGQGADEPWAGYDRYLGVKLSGAYSRLPQRLTGQIARLVEHLPLPLERLKRGVASLGERDVLTRFTKIYSFFSADMKAQLYTGALKAGFERSRYGTRDALRPLQSDVDHLDPLSQMLYIDTRANLPDDLLMVADKTSMANSLEVRVPFLDHRLVEFIESLPPQLKLKGLSGKYLHKKAMTRWLPPQTVYRQKKGFAHPVADWLRGPMKPMVDDCLLGSDSHMGRYFDQGYIRQMIRRHQQGSEPFMRHLYLLVSLELWHRTFIQA</sequence>
<dbReference type="RefSeq" id="WP_012346419.1">
    <property type="nucleotide sequence ID" value="NC_010524.1"/>
</dbReference>
<dbReference type="EMBL" id="CP001013">
    <property type="protein sequence ID" value="ACB33657.1"/>
    <property type="molecule type" value="Genomic_DNA"/>
</dbReference>
<dbReference type="EC" id="6.3.5.4" evidence="3"/>
<dbReference type="SUPFAM" id="SSF56235">
    <property type="entry name" value="N-terminal nucleophile aminohydrolases (Ntn hydrolases)"/>
    <property type="match status" value="1"/>
</dbReference>
<dbReference type="MEROPS" id="C44.001"/>
<evidence type="ECO:0000256" key="9">
    <source>
        <dbReference type="PIRSR" id="PIRSR001589-2"/>
    </source>
</evidence>
<evidence type="ECO:0000256" key="5">
    <source>
        <dbReference type="ARBA" id="ARBA00022840"/>
    </source>
</evidence>
<feature type="domain" description="Glutamine amidotransferase type-2" evidence="10">
    <location>
        <begin position="2"/>
        <end position="212"/>
    </location>
</feature>
<gene>
    <name evidence="11" type="ordered locus">Lcho_1389</name>
</gene>
<comment type="similarity">
    <text evidence="2">Belongs to the asparagine synthetase family.</text>
</comment>
<protein>
    <recommendedName>
        <fullName evidence="3">asparagine synthase (glutamine-hydrolyzing)</fullName>
        <ecNumber evidence="3">6.3.5.4</ecNumber>
    </recommendedName>
</protein>
<evidence type="ECO:0000256" key="3">
    <source>
        <dbReference type="ARBA" id="ARBA00012737"/>
    </source>
</evidence>
<comment type="pathway">
    <text evidence="1">Amino-acid biosynthesis; L-asparagine biosynthesis; L-asparagine from L-aspartate (L-Gln route): step 1/1.</text>
</comment>
<dbReference type="Gene3D" id="3.60.20.10">
    <property type="entry name" value="Glutamine Phosphoribosylpyrophosphate, subunit 1, domain 1"/>
    <property type="match status" value="1"/>
</dbReference>
<proteinExistence type="inferred from homology"/>
<dbReference type="HOGENOM" id="CLU_014658_3_1_4"/>
<dbReference type="InterPro" id="IPR029055">
    <property type="entry name" value="Ntn_hydrolases_N"/>
</dbReference>
<keyword evidence="5 9" id="KW-0067">ATP-binding</keyword>
<evidence type="ECO:0000256" key="4">
    <source>
        <dbReference type="ARBA" id="ARBA00022741"/>
    </source>
</evidence>
<keyword evidence="4 9" id="KW-0547">Nucleotide-binding</keyword>
<dbReference type="GO" id="GO:0006529">
    <property type="term" value="P:asparagine biosynthetic process"/>
    <property type="evidence" value="ECO:0007669"/>
    <property type="project" value="UniProtKB-KW"/>
</dbReference>
<dbReference type="SUPFAM" id="SSF52402">
    <property type="entry name" value="Adenine nucleotide alpha hydrolases-like"/>
    <property type="match status" value="1"/>
</dbReference>
<dbReference type="STRING" id="395495.Lcho_1389"/>
<evidence type="ECO:0000256" key="7">
    <source>
        <dbReference type="ARBA" id="ARBA00048741"/>
    </source>
</evidence>
<dbReference type="CDD" id="cd00712">
    <property type="entry name" value="AsnB"/>
    <property type="match status" value="1"/>
</dbReference>
<evidence type="ECO:0000313" key="11">
    <source>
        <dbReference type="EMBL" id="ACB33657.1"/>
    </source>
</evidence>
<dbReference type="InterPro" id="IPR014729">
    <property type="entry name" value="Rossmann-like_a/b/a_fold"/>
</dbReference>
<dbReference type="PANTHER" id="PTHR43284">
    <property type="entry name" value="ASPARAGINE SYNTHETASE (GLUTAMINE-HYDROLYZING)"/>
    <property type="match status" value="1"/>
</dbReference>
<dbReference type="GO" id="GO:0005829">
    <property type="term" value="C:cytosol"/>
    <property type="evidence" value="ECO:0007669"/>
    <property type="project" value="TreeGrafter"/>
</dbReference>
<dbReference type="OrthoDB" id="9763290at2"/>
<evidence type="ECO:0000256" key="8">
    <source>
        <dbReference type="PIRSR" id="PIRSR001589-1"/>
    </source>
</evidence>
<dbReference type="PROSITE" id="PS51278">
    <property type="entry name" value="GATASE_TYPE_2"/>
    <property type="match status" value="1"/>
</dbReference>
<dbReference type="InterPro" id="IPR033738">
    <property type="entry name" value="AsnB_N"/>
</dbReference>
<keyword evidence="8" id="KW-0061">Asparagine biosynthesis</keyword>
<dbReference type="InterPro" id="IPR017932">
    <property type="entry name" value="GATase_2_dom"/>
</dbReference>
<name>B1Y730_LEPCP</name>
<dbReference type="CDD" id="cd01991">
    <property type="entry name" value="Asn_synthase_B_C"/>
    <property type="match status" value="1"/>
</dbReference>
<dbReference type="InterPro" id="IPR006426">
    <property type="entry name" value="Asn_synth_AEB"/>
</dbReference>
<evidence type="ECO:0000256" key="2">
    <source>
        <dbReference type="ARBA" id="ARBA00005752"/>
    </source>
</evidence>
<dbReference type="GO" id="GO:0004066">
    <property type="term" value="F:asparagine synthase (glutamine-hydrolyzing) activity"/>
    <property type="evidence" value="ECO:0007669"/>
    <property type="project" value="UniProtKB-EC"/>
</dbReference>
<evidence type="ECO:0000256" key="1">
    <source>
        <dbReference type="ARBA" id="ARBA00005187"/>
    </source>
</evidence>
<dbReference type="Gene3D" id="3.40.50.620">
    <property type="entry name" value="HUPs"/>
    <property type="match status" value="1"/>
</dbReference>
<comment type="catalytic activity">
    <reaction evidence="7">
        <text>L-aspartate + L-glutamine + ATP + H2O = L-asparagine + L-glutamate + AMP + diphosphate + H(+)</text>
        <dbReference type="Rhea" id="RHEA:12228"/>
        <dbReference type="ChEBI" id="CHEBI:15377"/>
        <dbReference type="ChEBI" id="CHEBI:15378"/>
        <dbReference type="ChEBI" id="CHEBI:29985"/>
        <dbReference type="ChEBI" id="CHEBI:29991"/>
        <dbReference type="ChEBI" id="CHEBI:30616"/>
        <dbReference type="ChEBI" id="CHEBI:33019"/>
        <dbReference type="ChEBI" id="CHEBI:58048"/>
        <dbReference type="ChEBI" id="CHEBI:58359"/>
        <dbReference type="ChEBI" id="CHEBI:456215"/>
        <dbReference type="EC" id="6.3.5.4"/>
    </reaction>
</comment>
<dbReference type="Pfam" id="PF13537">
    <property type="entry name" value="GATase_7"/>
    <property type="match status" value="1"/>
</dbReference>
<feature type="binding site" evidence="9">
    <location>
        <position position="287"/>
    </location>
    <ligand>
        <name>ATP</name>
        <dbReference type="ChEBI" id="CHEBI:30616"/>
    </ligand>
</feature>
<evidence type="ECO:0000256" key="6">
    <source>
        <dbReference type="ARBA" id="ARBA00022962"/>
    </source>
</evidence>
<reference evidence="11 12" key="1">
    <citation type="submission" date="2008-03" db="EMBL/GenBank/DDBJ databases">
        <title>Complete sequence of Leptothrix cholodnii SP-6.</title>
        <authorList>
            <consortium name="US DOE Joint Genome Institute"/>
            <person name="Copeland A."/>
            <person name="Lucas S."/>
            <person name="Lapidus A."/>
            <person name="Glavina del Rio T."/>
            <person name="Dalin E."/>
            <person name="Tice H."/>
            <person name="Bruce D."/>
            <person name="Goodwin L."/>
            <person name="Pitluck S."/>
            <person name="Chertkov O."/>
            <person name="Brettin T."/>
            <person name="Detter J.C."/>
            <person name="Han C."/>
            <person name="Kuske C.R."/>
            <person name="Schmutz J."/>
            <person name="Larimer F."/>
            <person name="Land M."/>
            <person name="Hauser L."/>
            <person name="Kyrpides N."/>
            <person name="Lykidis A."/>
            <person name="Emerson D."/>
            <person name="Richardson P."/>
        </authorList>
    </citation>
    <scope>NUCLEOTIDE SEQUENCE [LARGE SCALE GENOMIC DNA]</scope>
    <source>
        <strain evidence="12">ATCC 51168 / LMG 8142 / SP-6</strain>
    </source>
</reference>
<dbReference type="PIRSF" id="PIRSF001589">
    <property type="entry name" value="Asn_synthetase_glu-h"/>
    <property type="match status" value="1"/>
</dbReference>
<evidence type="ECO:0000313" key="12">
    <source>
        <dbReference type="Proteomes" id="UP000001693"/>
    </source>
</evidence>
<feature type="active site" description="For GATase activity" evidence="8">
    <location>
        <position position="2"/>
    </location>
</feature>
<dbReference type="AlphaFoldDB" id="B1Y730"/>
<dbReference type="NCBIfam" id="TIGR01536">
    <property type="entry name" value="asn_synth_AEB"/>
    <property type="match status" value="1"/>
</dbReference>
<dbReference type="InterPro" id="IPR001962">
    <property type="entry name" value="Asn_synthase"/>
</dbReference>
<keyword evidence="12" id="KW-1185">Reference proteome</keyword>
<organism evidence="11 12">
    <name type="scientific">Leptothrix cholodnii (strain ATCC 51168 / LMG 8142 / SP-6)</name>
    <name type="common">Leptothrix discophora (strain SP-6)</name>
    <dbReference type="NCBI Taxonomy" id="395495"/>
    <lineage>
        <taxon>Bacteria</taxon>
        <taxon>Pseudomonadati</taxon>
        <taxon>Pseudomonadota</taxon>
        <taxon>Betaproteobacteria</taxon>
        <taxon>Burkholderiales</taxon>
        <taxon>Sphaerotilaceae</taxon>
        <taxon>Leptothrix</taxon>
    </lineage>
</organism>
<keyword evidence="6 8" id="KW-0315">Glutamine amidotransferase</keyword>